<evidence type="ECO:0000313" key="1">
    <source>
        <dbReference type="EMBL" id="KAK8949950.1"/>
    </source>
</evidence>
<keyword evidence="2" id="KW-1185">Reference proteome</keyword>
<name>A0ABR2LSS0_9ASPA</name>
<organism evidence="1 2">
    <name type="scientific">Platanthera guangdongensis</name>
    <dbReference type="NCBI Taxonomy" id="2320717"/>
    <lineage>
        <taxon>Eukaryota</taxon>
        <taxon>Viridiplantae</taxon>
        <taxon>Streptophyta</taxon>
        <taxon>Embryophyta</taxon>
        <taxon>Tracheophyta</taxon>
        <taxon>Spermatophyta</taxon>
        <taxon>Magnoliopsida</taxon>
        <taxon>Liliopsida</taxon>
        <taxon>Asparagales</taxon>
        <taxon>Orchidaceae</taxon>
        <taxon>Orchidoideae</taxon>
        <taxon>Orchideae</taxon>
        <taxon>Orchidinae</taxon>
        <taxon>Platanthera</taxon>
    </lineage>
</organism>
<dbReference type="Proteomes" id="UP001412067">
    <property type="component" value="Unassembled WGS sequence"/>
</dbReference>
<reference evidence="1 2" key="1">
    <citation type="journal article" date="2022" name="Nat. Plants">
        <title>Genomes of leafy and leafless Platanthera orchids illuminate the evolution of mycoheterotrophy.</title>
        <authorList>
            <person name="Li M.H."/>
            <person name="Liu K.W."/>
            <person name="Li Z."/>
            <person name="Lu H.C."/>
            <person name="Ye Q.L."/>
            <person name="Zhang D."/>
            <person name="Wang J.Y."/>
            <person name="Li Y.F."/>
            <person name="Zhong Z.M."/>
            <person name="Liu X."/>
            <person name="Yu X."/>
            <person name="Liu D.K."/>
            <person name="Tu X.D."/>
            <person name="Liu B."/>
            <person name="Hao Y."/>
            <person name="Liao X.Y."/>
            <person name="Jiang Y.T."/>
            <person name="Sun W.H."/>
            <person name="Chen J."/>
            <person name="Chen Y.Q."/>
            <person name="Ai Y."/>
            <person name="Zhai J.W."/>
            <person name="Wu S.S."/>
            <person name="Zhou Z."/>
            <person name="Hsiao Y.Y."/>
            <person name="Wu W.L."/>
            <person name="Chen Y.Y."/>
            <person name="Lin Y.F."/>
            <person name="Hsu J.L."/>
            <person name="Li C.Y."/>
            <person name="Wang Z.W."/>
            <person name="Zhao X."/>
            <person name="Zhong W.Y."/>
            <person name="Ma X.K."/>
            <person name="Ma L."/>
            <person name="Huang J."/>
            <person name="Chen G.Z."/>
            <person name="Huang M.Z."/>
            <person name="Huang L."/>
            <person name="Peng D.H."/>
            <person name="Luo Y.B."/>
            <person name="Zou S.Q."/>
            <person name="Chen S.P."/>
            <person name="Lan S."/>
            <person name="Tsai W.C."/>
            <person name="Van de Peer Y."/>
            <person name="Liu Z.J."/>
        </authorList>
    </citation>
    <scope>NUCLEOTIDE SEQUENCE [LARGE SCALE GENOMIC DNA]</scope>
    <source>
        <strain evidence="1">Lor288</strain>
    </source>
</reference>
<dbReference type="InterPro" id="IPR036322">
    <property type="entry name" value="WD40_repeat_dom_sf"/>
</dbReference>
<accession>A0ABR2LSS0</accession>
<dbReference type="InterPro" id="IPR015943">
    <property type="entry name" value="WD40/YVTN_repeat-like_dom_sf"/>
</dbReference>
<dbReference type="EMBL" id="JBBWWR010000015">
    <property type="protein sequence ID" value="KAK8949950.1"/>
    <property type="molecule type" value="Genomic_DNA"/>
</dbReference>
<dbReference type="Gene3D" id="2.130.10.10">
    <property type="entry name" value="YVTN repeat-like/Quinoprotein amine dehydrogenase"/>
    <property type="match status" value="1"/>
</dbReference>
<sequence length="262" mass="29412">MTPDLNSQLLREFHVWSPHRRRRFPSWQQEFISLHCTASNFRVGRCLHTHVPTPASSILRCRRLTIFDRHLAAGFSDGSVRLYDFPVASHITHHAFHPHSDRLGQFSTAIAGIILLNQRRIVFASQDGDITVANVDEDNFSKAVSLRTRAGNLMENGTLVDFAGDERRWVGLLASMSGWSWWVWDGETEQKVYAGGLLTDVDSVVGWHMLADIIFPSVARIGVAAAGMVVGCTESCMQAMRVEGMVEVTAGVELWWGQRRTH</sequence>
<dbReference type="SUPFAM" id="SSF50978">
    <property type="entry name" value="WD40 repeat-like"/>
    <property type="match status" value="1"/>
</dbReference>
<evidence type="ECO:0000313" key="2">
    <source>
        <dbReference type="Proteomes" id="UP001412067"/>
    </source>
</evidence>
<protein>
    <submittedName>
        <fullName evidence="1">Transcriptional regulator STERILE APETALA</fullName>
    </submittedName>
</protein>
<comment type="caution">
    <text evidence="1">The sequence shown here is derived from an EMBL/GenBank/DDBJ whole genome shotgun (WGS) entry which is preliminary data.</text>
</comment>
<proteinExistence type="predicted"/>
<gene>
    <name evidence="1" type="primary">SAP</name>
    <name evidence="1" type="ORF">KSP40_PGU001281</name>
</gene>